<feature type="non-terminal residue" evidence="1">
    <location>
        <position position="1"/>
    </location>
</feature>
<protein>
    <submittedName>
        <fullName evidence="1">Uncharacterized protein</fullName>
    </submittedName>
</protein>
<evidence type="ECO:0000313" key="1">
    <source>
        <dbReference type="EMBL" id="PXF54369.1"/>
    </source>
</evidence>
<sequence length="190" mass="22086">ICETCRIQHATYPLSIADGVTKRNRNRINLVGWMNVFSSAQFLTSLQAPDGSFYETEAKLAHSPQKWLQEKTLIDRFYFTAVVPMRLSSLGCWEHPVIEPALKWLKLHWKDWELVTGTWYGSWSLLCLYRDNIELNESLYKHCYEYALNWLPHLKSQPLTWLLDALQGSGVSMNEPLVVWGIARLESLQN</sequence>
<proteinExistence type="predicted"/>
<organism evidence="1 2">
    <name type="scientific">Candidatus Methanogaster sp</name>
    <dbReference type="NCBI Taxonomy" id="3386292"/>
    <lineage>
        <taxon>Archaea</taxon>
        <taxon>Methanobacteriati</taxon>
        <taxon>Methanobacteriota</taxon>
        <taxon>Stenosarchaea group</taxon>
        <taxon>Methanomicrobia</taxon>
        <taxon>Methanosarcinales</taxon>
        <taxon>ANME-2 cluster</taxon>
        <taxon>Candidatus Methanogasteraceae</taxon>
        <taxon>Candidatus Methanogaster</taxon>
    </lineage>
</organism>
<gene>
    <name evidence="1" type="ORF">C4B59_17850</name>
</gene>
<reference evidence="1" key="1">
    <citation type="submission" date="2018-01" db="EMBL/GenBank/DDBJ databases">
        <authorList>
            <person name="Krukenberg V."/>
        </authorList>
    </citation>
    <scope>NUCLEOTIDE SEQUENCE</scope>
    <source>
        <strain evidence="1">E20ANME2</strain>
    </source>
</reference>
<evidence type="ECO:0000313" key="2">
    <source>
        <dbReference type="Proteomes" id="UP000248329"/>
    </source>
</evidence>
<comment type="caution">
    <text evidence="1">The sequence shown here is derived from an EMBL/GenBank/DDBJ whole genome shotgun (WGS) entry which is preliminary data.</text>
</comment>
<name>A0AC61KXI7_9EURY</name>
<dbReference type="Proteomes" id="UP000248329">
    <property type="component" value="Unassembled WGS sequence"/>
</dbReference>
<dbReference type="EMBL" id="PQXF01000167">
    <property type="protein sequence ID" value="PXF54369.1"/>
    <property type="molecule type" value="Genomic_DNA"/>
</dbReference>
<accession>A0AC61KXI7</accession>